<protein>
    <submittedName>
        <fullName evidence="1">Uncharacterized protein</fullName>
    </submittedName>
</protein>
<gene>
    <name evidence="1" type="ORF">NUW54_g10676</name>
</gene>
<name>A0ACC1NWR3_9APHY</name>
<evidence type="ECO:0000313" key="2">
    <source>
        <dbReference type="Proteomes" id="UP001144978"/>
    </source>
</evidence>
<dbReference type="EMBL" id="JANSHE010003921">
    <property type="protein sequence ID" value="KAJ2983016.1"/>
    <property type="molecule type" value="Genomic_DNA"/>
</dbReference>
<proteinExistence type="predicted"/>
<organism evidence="1 2">
    <name type="scientific">Trametes sanguinea</name>
    <dbReference type="NCBI Taxonomy" id="158606"/>
    <lineage>
        <taxon>Eukaryota</taxon>
        <taxon>Fungi</taxon>
        <taxon>Dikarya</taxon>
        <taxon>Basidiomycota</taxon>
        <taxon>Agaricomycotina</taxon>
        <taxon>Agaricomycetes</taxon>
        <taxon>Polyporales</taxon>
        <taxon>Polyporaceae</taxon>
        <taxon>Trametes</taxon>
    </lineage>
</organism>
<dbReference type="Proteomes" id="UP001144978">
    <property type="component" value="Unassembled WGS sequence"/>
</dbReference>
<comment type="caution">
    <text evidence="1">The sequence shown here is derived from an EMBL/GenBank/DDBJ whole genome shotgun (WGS) entry which is preliminary data.</text>
</comment>
<accession>A0ACC1NWR3</accession>
<sequence length="299" mass="32033">MGTETTATPPGTSSHTRTLDTMTPENIKYAEPVSKGASEHEEDEVMDMVLAKDKGKCTGLISKQDVAAAAAFRKKNLKELNSKPSPTCAPPAAAAAESDSEDDDEHSVFLKKAHQSGSRDIVIAVLLGTEQIVCNVDQPSPRRALCSTRRCATSLNNSTHWTSLQGRQYSSRHWQCLCQWLCRITIAGPSTKGRASRLPVHLHVTHTGLCYSSAALTSTLACVRSMPTAVAVGPSVFPGGARPAFTGKTHHPIPASMDVCLDVEGFEQACVMMVAWEEGERGATASSVEIEFVLDLVVL</sequence>
<keyword evidence="2" id="KW-1185">Reference proteome</keyword>
<evidence type="ECO:0000313" key="1">
    <source>
        <dbReference type="EMBL" id="KAJ2983016.1"/>
    </source>
</evidence>
<reference evidence="1" key="1">
    <citation type="submission" date="2022-08" db="EMBL/GenBank/DDBJ databases">
        <title>Genome Sequence of Pycnoporus sanguineus.</title>
        <authorList>
            <person name="Buettner E."/>
        </authorList>
    </citation>
    <scope>NUCLEOTIDE SEQUENCE</scope>
    <source>
        <strain evidence="1">CG-C14</strain>
    </source>
</reference>